<keyword evidence="5 10" id="KW-0378">Hydrolase</keyword>
<feature type="binding site" evidence="10">
    <location>
        <begin position="152"/>
        <end position="155"/>
    </location>
    <ligand>
        <name>substrate</name>
    </ligand>
</feature>
<dbReference type="Pfam" id="PF01725">
    <property type="entry name" value="Ham1p_like"/>
    <property type="match status" value="1"/>
</dbReference>
<evidence type="ECO:0000256" key="1">
    <source>
        <dbReference type="ARBA" id="ARBA00008023"/>
    </source>
</evidence>
<evidence type="ECO:0000256" key="3">
    <source>
        <dbReference type="ARBA" id="ARBA00022723"/>
    </source>
</evidence>
<gene>
    <name evidence="12" type="ORF">SAMN05444373_104614</name>
</gene>
<evidence type="ECO:0000256" key="10">
    <source>
        <dbReference type="HAMAP-Rule" id="MF_01405"/>
    </source>
</evidence>
<dbReference type="SUPFAM" id="SSF52972">
    <property type="entry name" value="ITPase-like"/>
    <property type="match status" value="1"/>
</dbReference>
<dbReference type="PANTHER" id="PTHR11067:SF9">
    <property type="entry name" value="INOSINE TRIPHOSPHATE PYROPHOSPHATASE"/>
    <property type="match status" value="1"/>
</dbReference>
<dbReference type="HAMAP" id="MF_01405">
    <property type="entry name" value="Non_canon_purine_NTPase"/>
    <property type="match status" value="1"/>
</dbReference>
<keyword evidence="13" id="KW-1185">Reference proteome</keyword>
<keyword evidence="7 10" id="KW-0546">Nucleotide metabolism</keyword>
<evidence type="ECO:0000256" key="9">
    <source>
        <dbReference type="ARBA" id="ARBA00052017"/>
    </source>
</evidence>
<dbReference type="GO" id="GO:0009146">
    <property type="term" value="P:purine nucleoside triphosphate catabolic process"/>
    <property type="evidence" value="ECO:0007669"/>
    <property type="project" value="UniProtKB-UniRule"/>
</dbReference>
<feature type="binding site" evidence="10">
    <location>
        <position position="71"/>
    </location>
    <ligand>
        <name>substrate</name>
    </ligand>
</feature>
<keyword evidence="4 10" id="KW-0547">Nucleotide-binding</keyword>
<comment type="similarity">
    <text evidence="1 10 11">Belongs to the HAM1 NTPase family.</text>
</comment>
<dbReference type="Proteomes" id="UP000324781">
    <property type="component" value="Unassembled WGS sequence"/>
</dbReference>
<comment type="catalytic activity">
    <reaction evidence="9 10">
        <text>XTP + H2O = XMP + diphosphate + H(+)</text>
        <dbReference type="Rhea" id="RHEA:28610"/>
        <dbReference type="ChEBI" id="CHEBI:15377"/>
        <dbReference type="ChEBI" id="CHEBI:15378"/>
        <dbReference type="ChEBI" id="CHEBI:33019"/>
        <dbReference type="ChEBI" id="CHEBI:57464"/>
        <dbReference type="ChEBI" id="CHEBI:61314"/>
        <dbReference type="EC" id="3.6.1.66"/>
    </reaction>
</comment>
<dbReference type="Gene3D" id="3.90.950.10">
    <property type="match status" value="1"/>
</dbReference>
<feature type="binding site" evidence="10">
    <location>
        <begin position="180"/>
        <end position="181"/>
    </location>
    <ligand>
        <name>substrate</name>
    </ligand>
</feature>
<dbReference type="GO" id="GO:0036220">
    <property type="term" value="F:ITP diphosphatase activity"/>
    <property type="evidence" value="ECO:0007669"/>
    <property type="project" value="UniProtKB-UniRule"/>
</dbReference>
<comment type="catalytic activity">
    <reaction evidence="10">
        <text>ITP + H2O = IMP + diphosphate + H(+)</text>
        <dbReference type="Rhea" id="RHEA:29399"/>
        <dbReference type="ChEBI" id="CHEBI:15377"/>
        <dbReference type="ChEBI" id="CHEBI:15378"/>
        <dbReference type="ChEBI" id="CHEBI:33019"/>
        <dbReference type="ChEBI" id="CHEBI:58053"/>
        <dbReference type="ChEBI" id="CHEBI:61402"/>
        <dbReference type="EC" id="3.6.1.66"/>
    </reaction>
</comment>
<dbReference type="CDD" id="cd00515">
    <property type="entry name" value="HAM1"/>
    <property type="match status" value="1"/>
</dbReference>
<dbReference type="EC" id="3.6.1.66" evidence="10"/>
<comment type="caution">
    <text evidence="10">Lacks conserved residue(s) required for the propagation of feature annotation.</text>
</comment>
<dbReference type="NCBIfam" id="NF011397">
    <property type="entry name" value="PRK14822.1"/>
    <property type="match status" value="1"/>
</dbReference>
<sequence length="196" mass="21543">MKTLIVATKNKGKLREIRELLEGTAYEILSMAEAGFDQDIVEDGETFEENALIKARAIHRITGGIVLADDSGLEVDFLNQAPGIYTARFLGEHAQDVDRCRGLLSLLDGVSDPYRKARFVCSAAIVSGEGEMTVRGALEGEIALQAAGTNGFGYDPIFWVPEYGKTLAQLDSETKNRISHRGKAFRKVAEYLKQML</sequence>
<keyword evidence="6 10" id="KW-0460">Magnesium</keyword>
<dbReference type="PANTHER" id="PTHR11067">
    <property type="entry name" value="INOSINE TRIPHOSPHATE PYROPHOSPHATASE/HAM1 PROTEIN"/>
    <property type="match status" value="1"/>
</dbReference>
<evidence type="ECO:0000256" key="5">
    <source>
        <dbReference type="ARBA" id="ARBA00022801"/>
    </source>
</evidence>
<comment type="subunit">
    <text evidence="2 10">Homodimer.</text>
</comment>
<name>A0A1M6IQV7_9FIRM</name>
<dbReference type="InterPro" id="IPR029001">
    <property type="entry name" value="ITPase-like_fam"/>
</dbReference>
<evidence type="ECO:0000256" key="11">
    <source>
        <dbReference type="RuleBase" id="RU003781"/>
    </source>
</evidence>
<dbReference type="InterPro" id="IPR002637">
    <property type="entry name" value="RdgB/HAM1"/>
</dbReference>
<feature type="binding site" evidence="10">
    <location>
        <position position="70"/>
    </location>
    <ligand>
        <name>Mg(2+)</name>
        <dbReference type="ChEBI" id="CHEBI:18420"/>
    </ligand>
</feature>
<accession>A0A1M6IQV7</accession>
<dbReference type="GO" id="GO:0005829">
    <property type="term" value="C:cytosol"/>
    <property type="evidence" value="ECO:0007669"/>
    <property type="project" value="TreeGrafter"/>
</dbReference>
<dbReference type="InterPro" id="IPR020922">
    <property type="entry name" value="dITP/XTP_pyrophosphatase"/>
</dbReference>
<dbReference type="AlphaFoldDB" id="A0A1M6IQV7"/>
<comment type="function">
    <text evidence="10">Pyrophosphatase that catalyzes the hydrolysis of nucleoside triphosphates to their monophosphate derivatives, with a high preference for the non-canonical purine nucleotides XTP (xanthosine triphosphate), dITP (deoxyinosine triphosphate) and ITP. Seems to function as a house-cleaning enzyme that removes non-canonical purine nucleotides from the nucleotide pool, thus preventing their incorporation into DNA/RNA and avoiding chromosomal lesions.</text>
</comment>
<dbReference type="EMBL" id="FQZP01000046">
    <property type="protein sequence ID" value="SHJ36758.1"/>
    <property type="molecule type" value="Genomic_DNA"/>
</dbReference>
<protein>
    <recommendedName>
        <fullName evidence="10">dITP/XTP pyrophosphatase</fullName>
        <ecNumber evidence="10">3.6.1.66</ecNumber>
    </recommendedName>
    <alternativeName>
        <fullName evidence="10">Non-canonical purine NTP pyrophosphatase</fullName>
    </alternativeName>
    <alternativeName>
        <fullName evidence="10">Non-standard purine NTP pyrophosphatase</fullName>
    </alternativeName>
    <alternativeName>
        <fullName evidence="10">Nucleoside-triphosphate diphosphatase</fullName>
    </alternativeName>
    <alternativeName>
        <fullName evidence="10">Nucleoside-triphosphate pyrophosphatase</fullName>
        <shortName evidence="10">NTPase</shortName>
    </alternativeName>
</protein>
<dbReference type="GO" id="GO:0036222">
    <property type="term" value="F:XTP diphosphatase activity"/>
    <property type="evidence" value="ECO:0007669"/>
    <property type="project" value="UniProtKB-UniRule"/>
</dbReference>
<reference evidence="12 13" key="1">
    <citation type="submission" date="2016-11" db="EMBL/GenBank/DDBJ databases">
        <authorList>
            <person name="Varghese N."/>
            <person name="Submissions S."/>
        </authorList>
    </citation>
    <scope>NUCLEOTIDE SEQUENCE [LARGE SCALE GENOMIC DNA]</scope>
    <source>
        <strain evidence="12 13">DSM 19027</strain>
    </source>
</reference>
<evidence type="ECO:0000313" key="12">
    <source>
        <dbReference type="EMBL" id="SHJ36758.1"/>
    </source>
</evidence>
<evidence type="ECO:0000256" key="4">
    <source>
        <dbReference type="ARBA" id="ARBA00022741"/>
    </source>
</evidence>
<proteinExistence type="inferred from homology"/>
<dbReference type="GO" id="GO:0000166">
    <property type="term" value="F:nucleotide binding"/>
    <property type="evidence" value="ECO:0007669"/>
    <property type="project" value="UniProtKB-KW"/>
</dbReference>
<evidence type="ECO:0000313" key="13">
    <source>
        <dbReference type="Proteomes" id="UP000324781"/>
    </source>
</evidence>
<comment type="catalytic activity">
    <reaction evidence="8 10">
        <text>dITP + H2O = dIMP + diphosphate + H(+)</text>
        <dbReference type="Rhea" id="RHEA:28342"/>
        <dbReference type="ChEBI" id="CHEBI:15377"/>
        <dbReference type="ChEBI" id="CHEBI:15378"/>
        <dbReference type="ChEBI" id="CHEBI:33019"/>
        <dbReference type="ChEBI" id="CHEBI:61194"/>
        <dbReference type="ChEBI" id="CHEBI:61382"/>
        <dbReference type="EC" id="3.6.1.66"/>
    </reaction>
</comment>
<dbReference type="FunFam" id="3.90.950.10:FF:000001">
    <property type="entry name" value="dITP/XTP pyrophosphatase"/>
    <property type="match status" value="1"/>
</dbReference>
<evidence type="ECO:0000256" key="8">
    <source>
        <dbReference type="ARBA" id="ARBA00051875"/>
    </source>
</evidence>
<dbReference type="GO" id="GO:0046872">
    <property type="term" value="F:metal ion binding"/>
    <property type="evidence" value="ECO:0007669"/>
    <property type="project" value="UniProtKB-KW"/>
</dbReference>
<dbReference type="GO" id="GO:0017111">
    <property type="term" value="F:ribonucleoside triphosphate phosphatase activity"/>
    <property type="evidence" value="ECO:0007669"/>
    <property type="project" value="InterPro"/>
</dbReference>
<dbReference type="OrthoDB" id="9807456at2"/>
<feature type="binding site" evidence="10">
    <location>
        <begin position="8"/>
        <end position="13"/>
    </location>
    <ligand>
        <name>substrate</name>
    </ligand>
</feature>
<dbReference type="GO" id="GO:0035870">
    <property type="term" value="F:dITP diphosphatase activity"/>
    <property type="evidence" value="ECO:0007669"/>
    <property type="project" value="UniProtKB-UniRule"/>
</dbReference>
<organism evidence="12 13">
    <name type="scientific">Thermoclostridium caenicola</name>
    <dbReference type="NCBI Taxonomy" id="659425"/>
    <lineage>
        <taxon>Bacteria</taxon>
        <taxon>Bacillati</taxon>
        <taxon>Bacillota</taxon>
        <taxon>Clostridia</taxon>
        <taxon>Eubacteriales</taxon>
        <taxon>Oscillospiraceae</taxon>
        <taxon>Thermoclostridium</taxon>
    </lineage>
</organism>
<dbReference type="NCBIfam" id="TIGR00042">
    <property type="entry name" value="RdgB/HAM1 family non-canonical purine NTP pyrophosphatase"/>
    <property type="match status" value="1"/>
</dbReference>
<comment type="cofactor">
    <cofactor evidence="10">
        <name>Mg(2+)</name>
        <dbReference type="ChEBI" id="CHEBI:18420"/>
    </cofactor>
    <text evidence="10">Binds 1 Mg(2+) ion per subunit.</text>
</comment>
<dbReference type="GO" id="GO:0009117">
    <property type="term" value="P:nucleotide metabolic process"/>
    <property type="evidence" value="ECO:0007669"/>
    <property type="project" value="UniProtKB-KW"/>
</dbReference>
<evidence type="ECO:0000256" key="6">
    <source>
        <dbReference type="ARBA" id="ARBA00022842"/>
    </source>
</evidence>
<evidence type="ECO:0000256" key="2">
    <source>
        <dbReference type="ARBA" id="ARBA00011738"/>
    </source>
</evidence>
<dbReference type="RefSeq" id="WP_149679307.1">
    <property type="nucleotide sequence ID" value="NZ_DAONMB010000029.1"/>
</dbReference>
<keyword evidence="3 10" id="KW-0479">Metal-binding</keyword>
<feature type="binding site" evidence="10">
    <location>
        <position position="175"/>
    </location>
    <ligand>
        <name>substrate</name>
    </ligand>
</feature>
<feature type="active site" description="Proton acceptor" evidence="10">
    <location>
        <position position="70"/>
    </location>
</feature>
<evidence type="ECO:0000256" key="7">
    <source>
        <dbReference type="ARBA" id="ARBA00023080"/>
    </source>
</evidence>